<name>A0A6G8FDD9_ECOLX</name>
<protein>
    <submittedName>
        <fullName evidence="2">Invasion plasmid antigen / internalin, putative</fullName>
    </submittedName>
</protein>
<dbReference type="InterPro" id="IPR035273">
    <property type="entry name" value="DUF5431"/>
</dbReference>
<feature type="region of interest" description="Disordered" evidence="1">
    <location>
        <begin position="106"/>
        <end position="134"/>
    </location>
</feature>
<dbReference type="Pfam" id="PF17496">
    <property type="entry name" value="DUF5431"/>
    <property type="match status" value="1"/>
</dbReference>
<proteinExistence type="predicted"/>
<dbReference type="NCBIfam" id="NF010277">
    <property type="entry name" value="PRK13720.1"/>
    <property type="match status" value="1"/>
</dbReference>
<evidence type="ECO:0000256" key="1">
    <source>
        <dbReference type="SAM" id="MobiDB-lite"/>
    </source>
</evidence>
<keyword evidence="2" id="KW-0614">Plasmid</keyword>
<dbReference type="AlphaFoldDB" id="A0A6G8FDD9"/>
<geneLocation type="plasmid" evidence="2">
    <name>pMFDS2054.1</name>
</geneLocation>
<reference evidence="2" key="1">
    <citation type="submission" date="2019-05" db="EMBL/GenBank/DDBJ databases">
        <authorList>
            <person name="Kim S."/>
            <person name="Kim H."/>
            <person name="Kim Y."/>
            <person name="Lee Y."/>
            <person name="Kim M."/>
            <person name="Kwak H."/>
            <person name="Ryu S."/>
        </authorList>
    </citation>
    <scope>NUCLEOTIDE SEQUENCE</scope>
    <source>
        <strain evidence="2">MFDS2054</strain>
        <plasmid evidence="2">pMFDS2054.1</plasmid>
    </source>
</reference>
<organism evidence="2">
    <name type="scientific">Escherichia coli</name>
    <dbReference type="NCBI Taxonomy" id="562"/>
    <lineage>
        <taxon>Bacteria</taxon>
        <taxon>Pseudomonadati</taxon>
        <taxon>Pseudomonadota</taxon>
        <taxon>Gammaproteobacteria</taxon>
        <taxon>Enterobacterales</taxon>
        <taxon>Enterobacteriaceae</taxon>
        <taxon>Escherichia</taxon>
    </lineage>
</organism>
<evidence type="ECO:0000313" key="2">
    <source>
        <dbReference type="EMBL" id="QIM14158.1"/>
    </source>
</evidence>
<dbReference type="EMBL" id="MK875287">
    <property type="protein sequence ID" value="QIM14158.1"/>
    <property type="molecule type" value="Genomic_DNA"/>
</dbReference>
<sequence>MTWELILDGYSESSYSATPRFAAARLPWFRLSASWRKGGLYLVVRQKEESPVVNFSLTHEAIPMLEQHQDSLLPRVTQGEEGHETTGKRPYLVRINRVLHVVNIHTPDPESPVRNPAEGRIQGGYGKHGLRIRR</sequence>
<accession>A0A6G8FDD9</accession>